<dbReference type="GO" id="GO:0016987">
    <property type="term" value="F:sigma factor activity"/>
    <property type="evidence" value="ECO:0007669"/>
    <property type="project" value="UniProtKB-KW"/>
</dbReference>
<dbReference type="InterPro" id="IPR014284">
    <property type="entry name" value="RNA_pol_sigma-70_dom"/>
</dbReference>
<organism evidence="6 7">
    <name type="scientific">Blastopirellula marina DSM 3645</name>
    <dbReference type="NCBI Taxonomy" id="314230"/>
    <lineage>
        <taxon>Bacteria</taxon>
        <taxon>Pseudomonadati</taxon>
        <taxon>Planctomycetota</taxon>
        <taxon>Planctomycetia</taxon>
        <taxon>Pirellulales</taxon>
        <taxon>Pirellulaceae</taxon>
        <taxon>Blastopirellula</taxon>
    </lineage>
</organism>
<dbReference type="InterPro" id="IPR013325">
    <property type="entry name" value="RNA_pol_sigma_r2"/>
</dbReference>
<evidence type="ECO:0000256" key="1">
    <source>
        <dbReference type="ARBA" id="ARBA00010641"/>
    </source>
</evidence>
<comment type="similarity">
    <text evidence="1">Belongs to the sigma-70 factor family. ECF subfamily.</text>
</comment>
<evidence type="ECO:0000256" key="3">
    <source>
        <dbReference type="ARBA" id="ARBA00023082"/>
    </source>
</evidence>
<dbReference type="InterPro" id="IPR053812">
    <property type="entry name" value="HTH_Sigma70_ECF-like"/>
</dbReference>
<accession>A3ZSI4</accession>
<dbReference type="Gene3D" id="1.10.10.10">
    <property type="entry name" value="Winged helix-like DNA-binding domain superfamily/Winged helix DNA-binding domain"/>
    <property type="match status" value="1"/>
</dbReference>
<name>A3ZSI4_9BACT</name>
<keyword evidence="2" id="KW-0805">Transcription regulation</keyword>
<dbReference type="Pfam" id="PF07638">
    <property type="entry name" value="Sigma70_ECF"/>
    <property type="match status" value="1"/>
</dbReference>
<dbReference type="eggNOG" id="COG1595">
    <property type="taxonomic scope" value="Bacteria"/>
</dbReference>
<dbReference type="InterPro" id="IPR013324">
    <property type="entry name" value="RNA_pol_sigma_r3/r4-like"/>
</dbReference>
<dbReference type="AlphaFoldDB" id="A3ZSI4"/>
<evidence type="ECO:0000313" key="6">
    <source>
        <dbReference type="EMBL" id="EAQ80644.1"/>
    </source>
</evidence>
<gene>
    <name evidence="6" type="ORF">DSM3645_14900</name>
</gene>
<dbReference type="HOGENOM" id="CLU_1365426_0_0_0"/>
<dbReference type="InterPro" id="IPR039425">
    <property type="entry name" value="RNA_pol_sigma-70-like"/>
</dbReference>
<evidence type="ECO:0000259" key="5">
    <source>
        <dbReference type="Pfam" id="PF07638"/>
    </source>
</evidence>
<evidence type="ECO:0000313" key="7">
    <source>
        <dbReference type="Proteomes" id="UP000004358"/>
    </source>
</evidence>
<dbReference type="NCBIfam" id="TIGR02937">
    <property type="entry name" value="sigma70-ECF"/>
    <property type="match status" value="1"/>
</dbReference>
<dbReference type="STRING" id="314230.DSM3645_14900"/>
<evidence type="ECO:0000256" key="2">
    <source>
        <dbReference type="ARBA" id="ARBA00023015"/>
    </source>
</evidence>
<dbReference type="SUPFAM" id="SSF88659">
    <property type="entry name" value="Sigma3 and sigma4 domains of RNA polymerase sigma factors"/>
    <property type="match status" value="1"/>
</dbReference>
<reference evidence="6 7" key="1">
    <citation type="submission" date="2006-02" db="EMBL/GenBank/DDBJ databases">
        <authorList>
            <person name="Amann R."/>
            <person name="Ferriera S."/>
            <person name="Johnson J."/>
            <person name="Kravitz S."/>
            <person name="Halpern A."/>
            <person name="Remington K."/>
            <person name="Beeson K."/>
            <person name="Tran B."/>
            <person name="Rogers Y.-H."/>
            <person name="Friedman R."/>
            <person name="Venter J.C."/>
        </authorList>
    </citation>
    <scope>NUCLEOTIDE SEQUENCE [LARGE SCALE GENOMIC DNA]</scope>
    <source>
        <strain evidence="6 7">DSM 3645</strain>
    </source>
</reference>
<proteinExistence type="inferred from homology"/>
<dbReference type="PANTHER" id="PTHR43133">
    <property type="entry name" value="RNA POLYMERASE ECF-TYPE SIGMA FACTO"/>
    <property type="match status" value="1"/>
</dbReference>
<dbReference type="EMBL" id="AANZ01000008">
    <property type="protein sequence ID" value="EAQ80644.1"/>
    <property type="molecule type" value="Genomic_DNA"/>
</dbReference>
<comment type="caution">
    <text evidence="6">The sequence shown here is derived from an EMBL/GenBank/DDBJ whole genome shotgun (WGS) entry which is preliminary data.</text>
</comment>
<dbReference type="Proteomes" id="UP000004358">
    <property type="component" value="Unassembled WGS sequence"/>
</dbReference>
<dbReference type="SUPFAM" id="SSF88946">
    <property type="entry name" value="Sigma2 domain of RNA polymerase sigma factors"/>
    <property type="match status" value="1"/>
</dbReference>
<dbReference type="GO" id="GO:0006352">
    <property type="term" value="P:DNA-templated transcription initiation"/>
    <property type="evidence" value="ECO:0007669"/>
    <property type="project" value="InterPro"/>
</dbReference>
<keyword evidence="3" id="KW-0731">Sigma factor</keyword>
<feature type="domain" description="RNA polymerase sigma-70 ECF-like HTH" evidence="5">
    <location>
        <begin position="20"/>
        <end position="200"/>
    </location>
</feature>
<keyword evidence="4" id="KW-0804">Transcription</keyword>
<dbReference type="PANTHER" id="PTHR43133:SF39">
    <property type="entry name" value="SIMILAR TO RNA POLYMERASE SIGMA-E FACTOR"/>
    <property type="match status" value="1"/>
</dbReference>
<evidence type="ECO:0000256" key="4">
    <source>
        <dbReference type="ARBA" id="ARBA00023163"/>
    </source>
</evidence>
<protein>
    <recommendedName>
        <fullName evidence="5">RNA polymerase sigma-70 ECF-like HTH domain-containing protein</fullName>
    </recommendedName>
</protein>
<sequence length="210" mass="23922">MTKSAKGSEILESIAGTTQQIEVILAAERQRPAAAYDLILERALERLQRQTKTMMRSYPRLCRWEQTDDVFQEAVIRLYRSLKKVKPQSARHFFNLATLQIRRTLIDLARHHLGPLAEAANHESHFALAELPRQGADEGPLSLLQWAEFHEAIDKLPEDPRETFSLIWYAGMSHGDAAQLLGVSTKTIQRRFLHARLLLADMMPEVSPST</sequence>
<dbReference type="InterPro" id="IPR036388">
    <property type="entry name" value="WH-like_DNA-bd_sf"/>
</dbReference>